<dbReference type="STRING" id="213810.RUM_08570"/>
<dbReference type="AlphaFoldDB" id="D4LBP1"/>
<dbReference type="SUPFAM" id="SSF52980">
    <property type="entry name" value="Restriction endonuclease-like"/>
    <property type="match status" value="1"/>
</dbReference>
<dbReference type="EMBL" id="FP929052">
    <property type="protein sequence ID" value="CBL17036.1"/>
    <property type="molecule type" value="Genomic_DNA"/>
</dbReference>
<comment type="similarity">
    <text evidence="1 2">Belongs to the UPF0102 family.</text>
</comment>
<dbReference type="Gene3D" id="3.40.1350.10">
    <property type="match status" value="1"/>
</dbReference>
<name>D4LBP1_RUMC1</name>
<dbReference type="GeneID" id="83155635"/>
<dbReference type="BioCyc" id="RCHA213810:RUM_RS04140-MONOMER"/>
<dbReference type="RefSeq" id="WP_015557943.1">
    <property type="nucleotide sequence ID" value="NC_021039.1"/>
</dbReference>
<reference evidence="3" key="2">
    <citation type="submission" date="2010-03" db="EMBL/GenBank/DDBJ databases">
        <authorList>
            <person name="Pajon A."/>
        </authorList>
    </citation>
    <scope>NUCLEOTIDE SEQUENCE</scope>
    <source>
        <strain evidence="3">Type strain: 18P13</strain>
    </source>
</reference>
<protein>
    <recommendedName>
        <fullName evidence="2">UPF0102 protein RUM_08570</fullName>
    </recommendedName>
</protein>
<sequence>MTTRQQGALGEQAVAAYLTAKGYRILRRNYCIRGGEIDIIAENGEYIAFVEVKARRPGSMVSGFEAVTPVKQKRLLRTAQAYLYQYPSGLQPRFDIAAVTLRGSQVLDLDYLENAFDATDQPTDSF</sequence>
<dbReference type="GO" id="GO:0003676">
    <property type="term" value="F:nucleic acid binding"/>
    <property type="evidence" value="ECO:0007669"/>
    <property type="project" value="InterPro"/>
</dbReference>
<reference evidence="3" key="1">
    <citation type="submission" date="2010-03" db="EMBL/GenBank/DDBJ databases">
        <title>The genome sequence of Ruminococcus sp. 18P13.</title>
        <authorList>
            <consortium name="metaHIT consortium -- http://www.metahit.eu/"/>
            <person name="Pajon A."/>
            <person name="Turner K."/>
            <person name="Parkhill J."/>
            <person name="Bernalier A."/>
        </authorList>
    </citation>
    <scope>NUCLEOTIDE SEQUENCE [LARGE SCALE GENOMIC DNA]</scope>
    <source>
        <strain evidence="3">Type strain: 18P13</strain>
    </source>
</reference>
<dbReference type="PANTHER" id="PTHR34039">
    <property type="entry name" value="UPF0102 PROTEIN YRAN"/>
    <property type="match status" value="1"/>
</dbReference>
<accession>D4LBP1</accession>
<dbReference type="HOGENOM" id="CLU_115353_2_1_9"/>
<dbReference type="NCBIfam" id="NF009150">
    <property type="entry name" value="PRK12497.1-3"/>
    <property type="match status" value="1"/>
</dbReference>
<dbReference type="Proteomes" id="UP000007054">
    <property type="component" value="Chromosome"/>
</dbReference>
<evidence type="ECO:0000313" key="3">
    <source>
        <dbReference type="EMBL" id="CBL17036.1"/>
    </source>
</evidence>
<gene>
    <name evidence="3" type="ordered locus">RUM_08570</name>
</gene>
<dbReference type="InterPro" id="IPR011335">
    <property type="entry name" value="Restrct_endonuc-II-like"/>
</dbReference>
<dbReference type="InterPro" id="IPR011856">
    <property type="entry name" value="tRNA_endonuc-like_dom_sf"/>
</dbReference>
<dbReference type="Pfam" id="PF02021">
    <property type="entry name" value="UPF0102"/>
    <property type="match status" value="1"/>
</dbReference>
<dbReference type="KEGG" id="rch:RUM_08570"/>
<dbReference type="PANTHER" id="PTHR34039:SF1">
    <property type="entry name" value="UPF0102 PROTEIN YRAN"/>
    <property type="match status" value="1"/>
</dbReference>
<evidence type="ECO:0000256" key="1">
    <source>
        <dbReference type="ARBA" id="ARBA00006738"/>
    </source>
</evidence>
<dbReference type="CDD" id="cd20736">
    <property type="entry name" value="PoNe_Nuclease"/>
    <property type="match status" value="1"/>
</dbReference>
<proteinExistence type="inferred from homology"/>
<evidence type="ECO:0000313" key="4">
    <source>
        <dbReference type="Proteomes" id="UP000007054"/>
    </source>
</evidence>
<dbReference type="PATRIC" id="fig|213810.4.peg.771"/>
<keyword evidence="4" id="KW-1185">Reference proteome</keyword>
<dbReference type="HAMAP" id="MF_00048">
    <property type="entry name" value="UPF0102"/>
    <property type="match status" value="1"/>
</dbReference>
<evidence type="ECO:0000256" key="2">
    <source>
        <dbReference type="HAMAP-Rule" id="MF_00048"/>
    </source>
</evidence>
<dbReference type="InterPro" id="IPR003509">
    <property type="entry name" value="UPF0102_YraN-like"/>
</dbReference>
<dbReference type="NCBIfam" id="TIGR00252">
    <property type="entry name" value="YraN family protein"/>
    <property type="match status" value="1"/>
</dbReference>
<organism evidence="3 4">
    <name type="scientific">Ruminococcus champanellensis (strain DSM 18848 / JCM 17042 / KCTC 15320 / 18P13)</name>
    <dbReference type="NCBI Taxonomy" id="213810"/>
    <lineage>
        <taxon>Bacteria</taxon>
        <taxon>Bacillati</taxon>
        <taxon>Bacillota</taxon>
        <taxon>Clostridia</taxon>
        <taxon>Eubacteriales</taxon>
        <taxon>Oscillospiraceae</taxon>
        <taxon>Ruminococcus</taxon>
    </lineage>
</organism>